<organism evidence="1 2">
    <name type="scientific">Hyalomma asiaticum</name>
    <name type="common">Tick</name>
    <dbReference type="NCBI Taxonomy" id="266040"/>
    <lineage>
        <taxon>Eukaryota</taxon>
        <taxon>Metazoa</taxon>
        <taxon>Ecdysozoa</taxon>
        <taxon>Arthropoda</taxon>
        <taxon>Chelicerata</taxon>
        <taxon>Arachnida</taxon>
        <taxon>Acari</taxon>
        <taxon>Parasitiformes</taxon>
        <taxon>Ixodida</taxon>
        <taxon>Ixodoidea</taxon>
        <taxon>Ixodidae</taxon>
        <taxon>Hyalomminae</taxon>
        <taxon>Hyalomma</taxon>
    </lineage>
</organism>
<evidence type="ECO:0000313" key="2">
    <source>
        <dbReference type="Proteomes" id="UP000821845"/>
    </source>
</evidence>
<gene>
    <name evidence="1" type="ORF">HPB50_018205</name>
</gene>
<proteinExistence type="predicted"/>
<name>A0ACB7TIB9_HYAAI</name>
<dbReference type="EMBL" id="CM023481">
    <property type="protein sequence ID" value="KAH6947297.1"/>
    <property type="molecule type" value="Genomic_DNA"/>
</dbReference>
<accession>A0ACB7TIB9</accession>
<evidence type="ECO:0000313" key="1">
    <source>
        <dbReference type="EMBL" id="KAH6947297.1"/>
    </source>
</evidence>
<reference evidence="1" key="1">
    <citation type="submission" date="2020-05" db="EMBL/GenBank/DDBJ databases">
        <title>Large-scale comparative analyses of tick genomes elucidate their genetic diversity and vector capacities.</title>
        <authorList>
            <person name="Jia N."/>
            <person name="Wang J."/>
            <person name="Shi W."/>
            <person name="Du L."/>
            <person name="Sun Y."/>
            <person name="Zhan W."/>
            <person name="Jiang J."/>
            <person name="Wang Q."/>
            <person name="Zhang B."/>
            <person name="Ji P."/>
            <person name="Sakyi L.B."/>
            <person name="Cui X."/>
            <person name="Yuan T."/>
            <person name="Jiang B."/>
            <person name="Yang W."/>
            <person name="Lam T.T.-Y."/>
            <person name="Chang Q."/>
            <person name="Ding S."/>
            <person name="Wang X."/>
            <person name="Zhu J."/>
            <person name="Ruan X."/>
            <person name="Zhao L."/>
            <person name="Wei J."/>
            <person name="Que T."/>
            <person name="Du C."/>
            <person name="Cheng J."/>
            <person name="Dai P."/>
            <person name="Han X."/>
            <person name="Huang E."/>
            <person name="Gao Y."/>
            <person name="Liu J."/>
            <person name="Shao H."/>
            <person name="Ye R."/>
            <person name="Li L."/>
            <person name="Wei W."/>
            <person name="Wang X."/>
            <person name="Wang C."/>
            <person name="Yang T."/>
            <person name="Huo Q."/>
            <person name="Li W."/>
            <person name="Guo W."/>
            <person name="Chen H."/>
            <person name="Zhou L."/>
            <person name="Ni X."/>
            <person name="Tian J."/>
            <person name="Zhou Y."/>
            <person name="Sheng Y."/>
            <person name="Liu T."/>
            <person name="Pan Y."/>
            <person name="Xia L."/>
            <person name="Li J."/>
            <person name="Zhao F."/>
            <person name="Cao W."/>
        </authorList>
    </citation>
    <scope>NUCLEOTIDE SEQUENCE</scope>
    <source>
        <strain evidence="1">Hyas-2018</strain>
    </source>
</reference>
<protein>
    <submittedName>
        <fullName evidence="1">Uncharacterized protein</fullName>
    </submittedName>
</protein>
<dbReference type="Proteomes" id="UP000821845">
    <property type="component" value="Chromosome 1"/>
</dbReference>
<sequence length="57" mass="6362">MRGNQNPSQQRLFPNNGHRRGRVQHTGIAVALYVGGALCDGSLKPCRRRFPIVFKVS</sequence>
<keyword evidence="2" id="KW-1185">Reference proteome</keyword>
<comment type="caution">
    <text evidence="1">The sequence shown here is derived from an EMBL/GenBank/DDBJ whole genome shotgun (WGS) entry which is preliminary data.</text>
</comment>